<dbReference type="HOGENOM" id="CLU_272254_0_0_1"/>
<dbReference type="OrthoDB" id="10268011at2759"/>
<feature type="region of interest" description="Disordered" evidence="1">
    <location>
        <begin position="493"/>
        <end position="580"/>
    </location>
</feature>
<dbReference type="PANTHER" id="PTHR47803">
    <property type="entry name" value="TRNA-SPECIFIC ADENOSINE DEAMINASE 1"/>
    <property type="match status" value="1"/>
</dbReference>
<gene>
    <name evidence="3" type="ORF">TSTA_033230</name>
</gene>
<dbReference type="Pfam" id="PF20778">
    <property type="entry name" value="SLS1_C"/>
    <property type="match status" value="1"/>
</dbReference>
<dbReference type="PhylomeDB" id="B8M5U9"/>
<sequence length="1257" mass="141173">MEREKHILLSTRIAALVHAHFDALPARYKPRTRDDGSREWIPMSGFVVVQGQNTPSETLTCVAIATGARCLSASQIPLCHGMVLHDCHAEVLVVRALNYWLINECSAIIQQEQQDAASGRDQIKPKIPFVRRRVNTASHDMDPPFEIHPDVKIYMYSTCAPCGDCSMELCMAEQEDPTPWVISPATYEKGDQPILLDGRAHFSVLGVVRRKPCRADAEPTLSKSCSDKLALRQVTSLLSYPANIQIAPTSSAYIAALILPEEEISQVGCERAFGGGPTGRMRALVGQTFPATDASNSDIDYRFRPFEILPVPMDIVVPRWPFGKFRSDLANKAGKASKPGNISAVWIASPSSLEPYQVCHTSQTEYKPRISPESTAVVECIIGGVKQGSKLKSMSLRGASVLSRVKMWDIVHETCTRIGGEDSRWQDILESRSYSDLKRNHSRFPWLVARSLAAKEAKNVLKPWIPNSGDGDWSPLPTRRLVGVSSHYSNFSSITDSDGSVDRPDDNNKTYSSSNYNDEDPHTERYRRHQARQHKLDVDALGKPGQILVLPLKKRRRPKVKRQNDHKSDDTSTNDASPVSADLFGTHKIEVDSSNYAAYLDELHAPYSPGDTVSREEYLELQAKIEIGFTLGQLSKYYSTFPRPSAPLRPKEDIEATPNDSDMISDGEQWLAIESTDPIIDENDTSLNGKPSKPRENNKAKLRKDILAERILRDCWQLEVHDEMGSLNIHLPSQVISVILSSEQYSLEELAHSHGTKIEPFGSLNFIRVSGNRSACESVREIVKSYGAEIRTESFEQPLLNDKSWVVDGKQAKNRFLESIAETFGVFINDPRRSSVTSAAYTAKEDDFVRLKRDLEFANSTQSANEQVPFCTDVPSSAAGFMKRISTKRRQVMSLLERGKPWSRWAIPTSIQDYNENQLPPLFSQHRPTFSSEILQILREKPSNQGGLEEKLSATIGQCLFRTPNSLDSLTKINATQLGERSFPRYFHGWLHPKGESLVKTRRIFPGDRTQIRLHRFRMTPCKPNNHKLPILEVEISVPWVNAPEAKFPFSGPELLSVKAIVEESSIDYLLPEVNYDIRFTRTLTREIFNVTGTEQPEALRVALLSSLNEVLSDPRKPFPPSCHVPVPGLPTQAQDSSNRAEVGTDTIEGTYWFPGVQQAIGTMIRTYEYSGERLCYSPNVKGSLDSKSDHLNLEMFVNSMPSYYTRLQRRNNVDETLDPASDTLEQEFRAFYMTASQYPKKNGLMKDDSIGPFFLT</sequence>
<dbReference type="VEuPathDB" id="FungiDB:TSTA_033230"/>
<dbReference type="InParanoid" id="B8M5U9"/>
<dbReference type="GO" id="GO:0002100">
    <property type="term" value="P:tRNA wobble adenosine to inosine editing"/>
    <property type="evidence" value="ECO:0007669"/>
    <property type="project" value="InterPro"/>
</dbReference>
<evidence type="ECO:0000313" key="3">
    <source>
        <dbReference type="EMBL" id="EED20076.1"/>
    </source>
</evidence>
<dbReference type="SMART" id="SM00552">
    <property type="entry name" value="ADEAMc"/>
    <property type="match status" value="1"/>
</dbReference>
<dbReference type="Proteomes" id="UP000001745">
    <property type="component" value="Unassembled WGS sequence"/>
</dbReference>
<evidence type="ECO:0000259" key="2">
    <source>
        <dbReference type="PROSITE" id="PS50141"/>
    </source>
</evidence>
<proteinExistence type="predicted"/>
<dbReference type="Pfam" id="PF02137">
    <property type="entry name" value="A_deamin"/>
    <property type="match status" value="1"/>
</dbReference>
<dbReference type="GeneID" id="8105061"/>
<dbReference type="InterPro" id="IPR002466">
    <property type="entry name" value="A_deamin"/>
</dbReference>
<feature type="compositionally biased region" description="Basic residues" evidence="1">
    <location>
        <begin position="552"/>
        <end position="561"/>
    </location>
</feature>
<organism evidence="3 4">
    <name type="scientific">Talaromyces stipitatus (strain ATCC 10500 / CBS 375.48 / QM 6759 / NRRL 1006)</name>
    <name type="common">Penicillium stipitatum</name>
    <dbReference type="NCBI Taxonomy" id="441959"/>
    <lineage>
        <taxon>Eukaryota</taxon>
        <taxon>Fungi</taxon>
        <taxon>Dikarya</taxon>
        <taxon>Ascomycota</taxon>
        <taxon>Pezizomycotina</taxon>
        <taxon>Eurotiomycetes</taxon>
        <taxon>Eurotiomycetidae</taxon>
        <taxon>Eurotiales</taxon>
        <taxon>Trichocomaceae</taxon>
        <taxon>Talaromyces</taxon>
        <taxon>Talaromyces sect. Talaromyces</taxon>
    </lineage>
</organism>
<dbReference type="STRING" id="441959.B8M5U9"/>
<dbReference type="InterPro" id="IPR042935">
    <property type="entry name" value="Tad1"/>
</dbReference>
<feature type="domain" description="A to I editase" evidence="2">
    <location>
        <begin position="63"/>
        <end position="478"/>
    </location>
</feature>
<dbReference type="Pfam" id="PF20776">
    <property type="entry name" value="SLS1_N"/>
    <property type="match status" value="1"/>
</dbReference>
<dbReference type="GO" id="GO:0043829">
    <property type="term" value="F:tRNA-specific adenosine-37 deaminase activity"/>
    <property type="evidence" value="ECO:0007669"/>
    <property type="project" value="TreeGrafter"/>
</dbReference>
<evidence type="ECO:0000313" key="4">
    <source>
        <dbReference type="Proteomes" id="UP000001745"/>
    </source>
</evidence>
<dbReference type="OMA" id="MELCMAE"/>
<dbReference type="PANTHER" id="PTHR47803:SF1">
    <property type="entry name" value="TRNA-SPECIFIC ADENOSINE DEAMINASE 1"/>
    <property type="match status" value="1"/>
</dbReference>
<dbReference type="RefSeq" id="XP_002480510.1">
    <property type="nucleotide sequence ID" value="XM_002480465.1"/>
</dbReference>
<keyword evidence="4" id="KW-1185">Reference proteome</keyword>
<dbReference type="EMBL" id="EQ962654">
    <property type="protein sequence ID" value="EED20076.1"/>
    <property type="molecule type" value="Genomic_DNA"/>
</dbReference>
<reference evidence="4" key="1">
    <citation type="journal article" date="2015" name="Genome Announc.">
        <title>Genome sequence of the AIDS-associated pathogen Penicillium marneffei (ATCC18224) and its near taxonomic relative Talaromyces stipitatus (ATCC10500).</title>
        <authorList>
            <person name="Nierman W.C."/>
            <person name="Fedorova-Abrams N.D."/>
            <person name="Andrianopoulos A."/>
        </authorList>
    </citation>
    <scope>NUCLEOTIDE SEQUENCE [LARGE SCALE GENOMIC DNA]</scope>
    <source>
        <strain evidence="4">ATCC 10500 / CBS 375.48 / QM 6759 / NRRL 1006</strain>
    </source>
</reference>
<protein>
    <submittedName>
        <fullName evidence="3">tRNA-specific adenosine deaminase, putative</fullName>
    </submittedName>
</protein>
<dbReference type="InterPro" id="IPR048400">
    <property type="entry name" value="SLS1_N"/>
</dbReference>
<dbReference type="InterPro" id="IPR048401">
    <property type="entry name" value="SLS1_C"/>
</dbReference>
<accession>B8M5U9</accession>
<dbReference type="eggNOG" id="KOG2777">
    <property type="taxonomic scope" value="Eukaryota"/>
</dbReference>
<dbReference type="GO" id="GO:0003723">
    <property type="term" value="F:RNA binding"/>
    <property type="evidence" value="ECO:0007669"/>
    <property type="project" value="InterPro"/>
</dbReference>
<dbReference type="PROSITE" id="PS50141">
    <property type="entry name" value="A_DEAMIN_EDITASE"/>
    <property type="match status" value="1"/>
</dbReference>
<dbReference type="AlphaFoldDB" id="B8M5U9"/>
<name>B8M5U9_TALSN</name>
<evidence type="ECO:0000256" key="1">
    <source>
        <dbReference type="SAM" id="MobiDB-lite"/>
    </source>
</evidence>